<dbReference type="Proteomes" id="UP001519460">
    <property type="component" value="Unassembled WGS sequence"/>
</dbReference>
<keyword evidence="6" id="KW-0675">Receptor</keyword>
<keyword evidence="11" id="KW-1185">Reference proteome</keyword>
<dbReference type="PANTHER" id="PTHR24243">
    <property type="entry name" value="G-PROTEIN COUPLED RECEPTOR"/>
    <property type="match status" value="1"/>
</dbReference>
<evidence type="ECO:0000256" key="4">
    <source>
        <dbReference type="ARBA" id="ARBA00023040"/>
    </source>
</evidence>
<evidence type="ECO:0000256" key="7">
    <source>
        <dbReference type="ARBA" id="ARBA00023224"/>
    </source>
</evidence>
<dbReference type="PROSITE" id="PS50262">
    <property type="entry name" value="G_PROTEIN_RECEP_F1_2"/>
    <property type="match status" value="1"/>
</dbReference>
<sequence length="441" mass="49337">MQRAKSRETEIKEAGAWLTSAYGQDESTRLYTFQQLSVAPASQSIAHYKRTNVLPVCPQTMNVTYSNTTDQVPTGNSVRDIMVVIEVYAPFAMAINKYVTPVWYVFGLIGNVISALFWSSQRLRTCNTAAVYLTFLAVADFSYLALHIFYELENPWLVHTLNVPLWCQLWNTLYMASQYFCVFLVCAFTVERFLSICHPFRSERFGRTRSPRIITVLLMTSLALSCPQAYFWHLGGGECRVRVVELAKASFYSVWNWCTDMLIFGALPVLVLVLNICVLRKIRHAGTLRLADSTTHTVSGAHYTRVGAPTKHTSRTSSTYGSGHNALISGTGNGSASAVNLFAIQTAIPLGDGGIPLEQMGSDPTWRRYIAYFAARVIIREIGMSHHVSNVFIYLATSRRFRRQVRKRMVSGAAVPCSSPSHTESTTINTMPLHHLKTDGK</sequence>
<evidence type="ECO:0000313" key="10">
    <source>
        <dbReference type="EMBL" id="KAK7499681.1"/>
    </source>
</evidence>
<evidence type="ECO:0000256" key="5">
    <source>
        <dbReference type="ARBA" id="ARBA00023136"/>
    </source>
</evidence>
<reference evidence="10 11" key="1">
    <citation type="journal article" date="2023" name="Sci. Data">
        <title>Genome assembly of the Korean intertidal mud-creeper Batillaria attramentaria.</title>
        <authorList>
            <person name="Patra A.K."/>
            <person name="Ho P.T."/>
            <person name="Jun S."/>
            <person name="Lee S.J."/>
            <person name="Kim Y."/>
            <person name="Won Y.J."/>
        </authorList>
    </citation>
    <scope>NUCLEOTIDE SEQUENCE [LARGE SCALE GENOMIC DNA]</scope>
    <source>
        <strain evidence="10">Wonlab-2016</strain>
    </source>
</reference>
<evidence type="ECO:0000256" key="8">
    <source>
        <dbReference type="SAM" id="Phobius"/>
    </source>
</evidence>
<evidence type="ECO:0000256" key="2">
    <source>
        <dbReference type="ARBA" id="ARBA00022692"/>
    </source>
</evidence>
<feature type="domain" description="G-protein coupled receptors family 1 profile" evidence="9">
    <location>
        <begin position="110"/>
        <end position="274"/>
    </location>
</feature>
<feature type="transmembrane region" description="Helical" evidence="8">
    <location>
        <begin position="254"/>
        <end position="279"/>
    </location>
</feature>
<name>A0ABD0LKE1_9CAEN</name>
<feature type="transmembrane region" description="Helical" evidence="8">
    <location>
        <begin position="170"/>
        <end position="190"/>
    </location>
</feature>
<feature type="transmembrane region" description="Helical" evidence="8">
    <location>
        <begin position="130"/>
        <end position="150"/>
    </location>
</feature>
<comment type="caution">
    <text evidence="10">The sequence shown here is derived from an EMBL/GenBank/DDBJ whole genome shotgun (WGS) entry which is preliminary data.</text>
</comment>
<dbReference type="PROSITE" id="PS00237">
    <property type="entry name" value="G_PROTEIN_RECEP_F1_1"/>
    <property type="match status" value="1"/>
</dbReference>
<dbReference type="InterPro" id="IPR000276">
    <property type="entry name" value="GPCR_Rhodpsn"/>
</dbReference>
<dbReference type="Pfam" id="PF00001">
    <property type="entry name" value="7tm_1"/>
    <property type="match status" value="1"/>
</dbReference>
<keyword evidence="4" id="KW-0297">G-protein coupled receptor</keyword>
<evidence type="ECO:0000256" key="1">
    <source>
        <dbReference type="ARBA" id="ARBA00004141"/>
    </source>
</evidence>
<feature type="transmembrane region" description="Helical" evidence="8">
    <location>
        <begin position="101"/>
        <end position="118"/>
    </location>
</feature>
<keyword evidence="2 8" id="KW-0812">Transmembrane</keyword>
<proteinExistence type="predicted"/>
<keyword evidence="5 8" id="KW-0472">Membrane</keyword>
<feature type="transmembrane region" description="Helical" evidence="8">
    <location>
        <begin position="211"/>
        <end position="234"/>
    </location>
</feature>
<protein>
    <recommendedName>
        <fullName evidence="9">G-protein coupled receptors family 1 profile domain-containing protein</fullName>
    </recommendedName>
</protein>
<keyword evidence="7" id="KW-0807">Transducer</keyword>
<dbReference type="AlphaFoldDB" id="A0ABD0LKE1"/>
<evidence type="ECO:0000259" key="9">
    <source>
        <dbReference type="PROSITE" id="PS50262"/>
    </source>
</evidence>
<dbReference type="InterPro" id="IPR017452">
    <property type="entry name" value="GPCR_Rhodpsn_7TM"/>
</dbReference>
<dbReference type="Gene3D" id="1.20.1070.10">
    <property type="entry name" value="Rhodopsin 7-helix transmembrane proteins"/>
    <property type="match status" value="1"/>
</dbReference>
<dbReference type="EMBL" id="JACVVK020000042">
    <property type="protein sequence ID" value="KAK7499681.1"/>
    <property type="molecule type" value="Genomic_DNA"/>
</dbReference>
<gene>
    <name evidence="10" type="ORF">BaRGS_00009022</name>
</gene>
<accession>A0ABD0LKE1</accession>
<dbReference type="PANTHER" id="PTHR24243:SF233">
    <property type="entry name" value="THYROTROPIN-RELEASING HORMONE RECEPTOR"/>
    <property type="match status" value="1"/>
</dbReference>
<dbReference type="GO" id="GO:0016020">
    <property type="term" value="C:membrane"/>
    <property type="evidence" value="ECO:0007669"/>
    <property type="project" value="UniProtKB-SubCell"/>
</dbReference>
<dbReference type="SUPFAM" id="SSF81321">
    <property type="entry name" value="Family A G protein-coupled receptor-like"/>
    <property type="match status" value="1"/>
</dbReference>
<dbReference type="GO" id="GO:0004930">
    <property type="term" value="F:G protein-coupled receptor activity"/>
    <property type="evidence" value="ECO:0007669"/>
    <property type="project" value="UniProtKB-KW"/>
</dbReference>
<comment type="subcellular location">
    <subcellularLocation>
        <location evidence="1">Membrane</location>
        <topology evidence="1">Multi-pass membrane protein</topology>
    </subcellularLocation>
</comment>
<organism evidence="10 11">
    <name type="scientific">Batillaria attramentaria</name>
    <dbReference type="NCBI Taxonomy" id="370345"/>
    <lineage>
        <taxon>Eukaryota</taxon>
        <taxon>Metazoa</taxon>
        <taxon>Spiralia</taxon>
        <taxon>Lophotrochozoa</taxon>
        <taxon>Mollusca</taxon>
        <taxon>Gastropoda</taxon>
        <taxon>Caenogastropoda</taxon>
        <taxon>Sorbeoconcha</taxon>
        <taxon>Cerithioidea</taxon>
        <taxon>Batillariidae</taxon>
        <taxon>Batillaria</taxon>
    </lineage>
</organism>
<evidence type="ECO:0000256" key="6">
    <source>
        <dbReference type="ARBA" id="ARBA00023170"/>
    </source>
</evidence>
<evidence type="ECO:0000256" key="3">
    <source>
        <dbReference type="ARBA" id="ARBA00022989"/>
    </source>
</evidence>
<keyword evidence="3 8" id="KW-1133">Transmembrane helix</keyword>
<evidence type="ECO:0000313" key="11">
    <source>
        <dbReference type="Proteomes" id="UP001519460"/>
    </source>
</evidence>